<name>A0A9P4TD07_CURKU</name>
<keyword evidence="2" id="KW-1185">Reference proteome</keyword>
<evidence type="ECO:0000313" key="2">
    <source>
        <dbReference type="Proteomes" id="UP000801428"/>
    </source>
</evidence>
<protein>
    <submittedName>
        <fullName evidence="1">Uncharacterized protein</fullName>
    </submittedName>
</protein>
<dbReference type="AlphaFoldDB" id="A0A9P4TD07"/>
<organism evidence="1 2">
    <name type="scientific">Curvularia kusanoi</name>
    <name type="common">Cochliobolus kusanoi</name>
    <dbReference type="NCBI Taxonomy" id="90978"/>
    <lineage>
        <taxon>Eukaryota</taxon>
        <taxon>Fungi</taxon>
        <taxon>Dikarya</taxon>
        <taxon>Ascomycota</taxon>
        <taxon>Pezizomycotina</taxon>
        <taxon>Dothideomycetes</taxon>
        <taxon>Pleosporomycetidae</taxon>
        <taxon>Pleosporales</taxon>
        <taxon>Pleosporineae</taxon>
        <taxon>Pleosporaceae</taxon>
        <taxon>Curvularia</taxon>
    </lineage>
</organism>
<reference evidence="1" key="1">
    <citation type="submission" date="2019-04" db="EMBL/GenBank/DDBJ databases">
        <title>Sequencing of skin fungus with MAO and IRED activity.</title>
        <authorList>
            <person name="Marsaioli A.J."/>
            <person name="Bonatto J.M.C."/>
            <person name="Reis Junior O."/>
        </authorList>
    </citation>
    <scope>NUCLEOTIDE SEQUENCE</scope>
    <source>
        <strain evidence="1">30M1</strain>
    </source>
</reference>
<dbReference type="Proteomes" id="UP000801428">
    <property type="component" value="Unassembled WGS sequence"/>
</dbReference>
<proteinExistence type="predicted"/>
<evidence type="ECO:0000313" key="1">
    <source>
        <dbReference type="EMBL" id="KAF3000852.1"/>
    </source>
</evidence>
<comment type="caution">
    <text evidence="1">The sequence shown here is derived from an EMBL/GenBank/DDBJ whole genome shotgun (WGS) entry which is preliminary data.</text>
</comment>
<dbReference type="EMBL" id="SWKU01000014">
    <property type="protein sequence ID" value="KAF3000852.1"/>
    <property type="molecule type" value="Genomic_DNA"/>
</dbReference>
<accession>A0A9P4TD07</accession>
<sequence>MGLISSDEIGRWTAVPGYFRRAKPRSRPKERAAIASVQWTGCRKVSSNISRGSEASSILGEFGLGTSAGMGSHWEPRPNPGRVRSSGAPVQRLALFILTTPPSHADPL</sequence>
<gene>
    <name evidence="1" type="ORF">E8E13_007214</name>
</gene>